<evidence type="ECO:0000313" key="3">
    <source>
        <dbReference type="EMBL" id="KAG9447668.1"/>
    </source>
</evidence>
<dbReference type="NCBIfam" id="TIGR00756">
    <property type="entry name" value="PPR"/>
    <property type="match status" value="3"/>
</dbReference>
<gene>
    <name evidence="3" type="ORF">H6P81_013796</name>
</gene>
<accession>A0AAV7EFP5</accession>
<evidence type="ECO:0000256" key="1">
    <source>
        <dbReference type="ARBA" id="ARBA00022737"/>
    </source>
</evidence>
<dbReference type="PROSITE" id="PS51375">
    <property type="entry name" value="PPR"/>
    <property type="match status" value="5"/>
</dbReference>
<dbReference type="PANTHER" id="PTHR47926:SF540">
    <property type="entry name" value="PENTATRICOPEPTIDE REPEAT-CONTAINING PROTEIN"/>
    <property type="match status" value="1"/>
</dbReference>
<feature type="repeat" description="PPR" evidence="2">
    <location>
        <begin position="407"/>
        <end position="441"/>
    </location>
</feature>
<dbReference type="InterPro" id="IPR002885">
    <property type="entry name" value="PPR_rpt"/>
</dbReference>
<dbReference type="GO" id="GO:0003723">
    <property type="term" value="F:RNA binding"/>
    <property type="evidence" value="ECO:0007669"/>
    <property type="project" value="InterPro"/>
</dbReference>
<comment type="caution">
    <text evidence="3">The sequence shown here is derived from an EMBL/GenBank/DDBJ whole genome shotgun (WGS) entry which is preliminary data.</text>
</comment>
<evidence type="ECO:0008006" key="5">
    <source>
        <dbReference type="Google" id="ProtNLM"/>
    </source>
</evidence>
<keyword evidence="1" id="KW-0677">Repeat</keyword>
<feature type="repeat" description="PPR" evidence="2">
    <location>
        <begin position="97"/>
        <end position="131"/>
    </location>
</feature>
<feature type="repeat" description="PPR" evidence="2">
    <location>
        <begin position="197"/>
        <end position="234"/>
    </location>
</feature>
<proteinExistence type="predicted"/>
<protein>
    <recommendedName>
        <fullName evidence="5">Pentatricopeptide repeat-containing protein</fullName>
    </recommendedName>
</protein>
<dbReference type="AlphaFoldDB" id="A0AAV7EFP5"/>
<dbReference type="PANTHER" id="PTHR47926">
    <property type="entry name" value="PENTATRICOPEPTIDE REPEAT-CONTAINING PROTEIN"/>
    <property type="match status" value="1"/>
</dbReference>
<organism evidence="3 4">
    <name type="scientific">Aristolochia fimbriata</name>
    <name type="common">White veined hardy Dutchman's pipe vine</name>
    <dbReference type="NCBI Taxonomy" id="158543"/>
    <lineage>
        <taxon>Eukaryota</taxon>
        <taxon>Viridiplantae</taxon>
        <taxon>Streptophyta</taxon>
        <taxon>Embryophyta</taxon>
        <taxon>Tracheophyta</taxon>
        <taxon>Spermatophyta</taxon>
        <taxon>Magnoliopsida</taxon>
        <taxon>Magnoliidae</taxon>
        <taxon>Piperales</taxon>
        <taxon>Aristolochiaceae</taxon>
        <taxon>Aristolochia</taxon>
    </lineage>
</organism>
<dbReference type="GO" id="GO:0009451">
    <property type="term" value="P:RNA modification"/>
    <property type="evidence" value="ECO:0007669"/>
    <property type="project" value="InterPro"/>
</dbReference>
<sequence>MLASYIGICSQLKTIRNALCLYCTAATTTGPSVHAIHLLQLAVEVQSLRFVRRSHAVVWTLGLQHDTFCGTKLINAYSACGFPFEAHAVFHSMPRKNVFVWNCLISGYAKNRIFGEPLLLFSQMYREGMSDNYTFATVSKVAADIGSLETGKSIHCLITKTGFGHDTVILNSLVSVYCKCKKLRDAHDLFEEITHKTAGSWNVLISEYGERGDYLSSQKAYDLVKQMSDYGVKPDAFTVASLLPSCSIENAIHGRELHTFIIKHGLIYGSGSDLHVGSCLVHMYAKGHSINLARRVFDLLKYKNIISWTVMIAGYIENTIFEEALTLFRSMQEREGIIPNRVCLITVLPACAALANPVHGREIHAFAIRSDFIYDVALRNALIDMYCKCGSLKCARNIFDDDSCIKDVISWSSMIAGYGLHGKPEEAILLFYKMCESEVHPDYITSVAVLSACVRGGLVDKGVEIYNLLVTDYGIVPTVEICSCMVDILGRAGQLEDALDFIWTMPVNAGPSVWGALLNASFIHGNLKLQDLAYKSLLELEPENPSTYVSFSNSHACSGRWDIVAETRLQMKERGMRKVPGCSWISLNGKVHYFYVSDKSHPCSELIHAALDSLVLTMRRVYNLMDSEWIYQFFSFWHHICFNDILFDDSVQVLRVILRHEGSKN</sequence>
<evidence type="ECO:0000313" key="4">
    <source>
        <dbReference type="Proteomes" id="UP000825729"/>
    </source>
</evidence>
<dbReference type="Proteomes" id="UP000825729">
    <property type="component" value="Unassembled WGS sequence"/>
</dbReference>
<dbReference type="InterPro" id="IPR046960">
    <property type="entry name" value="PPR_At4g14850-like_plant"/>
</dbReference>
<name>A0AAV7EFP5_ARIFI</name>
<dbReference type="InterPro" id="IPR011990">
    <property type="entry name" value="TPR-like_helical_dom_sf"/>
</dbReference>
<dbReference type="InterPro" id="IPR046848">
    <property type="entry name" value="E_motif"/>
</dbReference>
<dbReference type="Gene3D" id="1.25.40.10">
    <property type="entry name" value="Tetratricopeptide repeat domain"/>
    <property type="match status" value="5"/>
</dbReference>
<dbReference type="Pfam" id="PF20431">
    <property type="entry name" value="E_motif"/>
    <property type="match status" value="1"/>
</dbReference>
<feature type="repeat" description="PPR" evidence="2">
    <location>
        <begin position="304"/>
        <end position="339"/>
    </location>
</feature>
<feature type="repeat" description="PPR" evidence="2">
    <location>
        <begin position="166"/>
        <end position="196"/>
    </location>
</feature>
<reference evidence="3 4" key="1">
    <citation type="submission" date="2021-07" db="EMBL/GenBank/DDBJ databases">
        <title>The Aristolochia fimbriata genome: insights into angiosperm evolution, floral development and chemical biosynthesis.</title>
        <authorList>
            <person name="Jiao Y."/>
        </authorList>
    </citation>
    <scope>NUCLEOTIDE SEQUENCE [LARGE SCALE GENOMIC DNA]</scope>
    <source>
        <strain evidence="3">IBCAS-2021</strain>
        <tissue evidence="3">Leaf</tissue>
    </source>
</reference>
<keyword evidence="4" id="KW-1185">Reference proteome</keyword>
<dbReference type="FunFam" id="1.25.40.10:FF:000996">
    <property type="entry name" value="Small kernel1"/>
    <property type="match status" value="1"/>
</dbReference>
<evidence type="ECO:0000256" key="2">
    <source>
        <dbReference type="PROSITE-ProRule" id="PRU00708"/>
    </source>
</evidence>
<dbReference type="Pfam" id="PF01535">
    <property type="entry name" value="PPR"/>
    <property type="match status" value="7"/>
</dbReference>
<dbReference type="EMBL" id="JAINDJ010000005">
    <property type="protein sequence ID" value="KAG9447668.1"/>
    <property type="molecule type" value="Genomic_DNA"/>
</dbReference>